<evidence type="ECO:0000313" key="1">
    <source>
        <dbReference type="EMBL" id="KAH3876909.1"/>
    </source>
</evidence>
<dbReference type="Pfam" id="PF05960">
    <property type="entry name" value="DUF885"/>
    <property type="match status" value="1"/>
</dbReference>
<gene>
    <name evidence="1" type="ORF">DPMN_000761</name>
</gene>
<name>A0A9D4MJM5_DREPO</name>
<dbReference type="EMBL" id="JAIWYP010000001">
    <property type="protein sequence ID" value="KAH3876909.1"/>
    <property type="molecule type" value="Genomic_DNA"/>
</dbReference>
<dbReference type="AlphaFoldDB" id="A0A9D4MJM5"/>
<keyword evidence="2" id="KW-1185">Reference proteome</keyword>
<comment type="caution">
    <text evidence="1">The sequence shown here is derived from an EMBL/GenBank/DDBJ whole genome shotgun (WGS) entry which is preliminary data.</text>
</comment>
<accession>A0A9D4MJM5</accession>
<evidence type="ECO:0000313" key="2">
    <source>
        <dbReference type="Proteomes" id="UP000828390"/>
    </source>
</evidence>
<protein>
    <submittedName>
        <fullName evidence="1">Uncharacterized protein</fullName>
    </submittedName>
</protein>
<sequence>MLNNTALARANIERKIDRYITLPGQATAYTIGNLKVIELRRRATIRTCTCETFVSVDTFYRVS</sequence>
<reference evidence="1" key="1">
    <citation type="journal article" date="2019" name="bioRxiv">
        <title>The Genome of the Zebra Mussel, Dreissena polymorpha: A Resource for Invasive Species Research.</title>
        <authorList>
            <person name="McCartney M.A."/>
            <person name="Auch B."/>
            <person name="Kono T."/>
            <person name="Mallez S."/>
            <person name="Zhang Y."/>
            <person name="Obille A."/>
            <person name="Becker A."/>
            <person name="Abrahante J.E."/>
            <person name="Garbe J."/>
            <person name="Badalamenti J.P."/>
            <person name="Herman A."/>
            <person name="Mangelson H."/>
            <person name="Liachko I."/>
            <person name="Sullivan S."/>
            <person name="Sone E.D."/>
            <person name="Koren S."/>
            <person name="Silverstein K.A.T."/>
            <person name="Beckman K.B."/>
            <person name="Gohl D.M."/>
        </authorList>
    </citation>
    <scope>NUCLEOTIDE SEQUENCE</scope>
    <source>
        <strain evidence="1">Duluth1</strain>
        <tissue evidence="1">Whole animal</tissue>
    </source>
</reference>
<dbReference type="Proteomes" id="UP000828390">
    <property type="component" value="Unassembled WGS sequence"/>
</dbReference>
<proteinExistence type="predicted"/>
<reference evidence="1" key="2">
    <citation type="submission" date="2020-11" db="EMBL/GenBank/DDBJ databases">
        <authorList>
            <person name="McCartney M.A."/>
            <person name="Auch B."/>
            <person name="Kono T."/>
            <person name="Mallez S."/>
            <person name="Becker A."/>
            <person name="Gohl D.M."/>
            <person name="Silverstein K.A.T."/>
            <person name="Koren S."/>
            <person name="Bechman K.B."/>
            <person name="Herman A."/>
            <person name="Abrahante J.E."/>
            <person name="Garbe J."/>
        </authorList>
    </citation>
    <scope>NUCLEOTIDE SEQUENCE</scope>
    <source>
        <strain evidence="1">Duluth1</strain>
        <tissue evidence="1">Whole animal</tissue>
    </source>
</reference>
<dbReference type="InterPro" id="IPR010281">
    <property type="entry name" value="DUF885"/>
</dbReference>
<organism evidence="1 2">
    <name type="scientific">Dreissena polymorpha</name>
    <name type="common">Zebra mussel</name>
    <name type="synonym">Mytilus polymorpha</name>
    <dbReference type="NCBI Taxonomy" id="45954"/>
    <lineage>
        <taxon>Eukaryota</taxon>
        <taxon>Metazoa</taxon>
        <taxon>Spiralia</taxon>
        <taxon>Lophotrochozoa</taxon>
        <taxon>Mollusca</taxon>
        <taxon>Bivalvia</taxon>
        <taxon>Autobranchia</taxon>
        <taxon>Heteroconchia</taxon>
        <taxon>Euheterodonta</taxon>
        <taxon>Imparidentia</taxon>
        <taxon>Neoheterodontei</taxon>
        <taxon>Myida</taxon>
        <taxon>Dreissenoidea</taxon>
        <taxon>Dreissenidae</taxon>
        <taxon>Dreissena</taxon>
    </lineage>
</organism>